<keyword evidence="1" id="KW-1133">Transmembrane helix</keyword>
<keyword evidence="1" id="KW-0812">Transmembrane</keyword>
<evidence type="ECO:0000256" key="1">
    <source>
        <dbReference type="SAM" id="Phobius"/>
    </source>
</evidence>
<protein>
    <recommendedName>
        <fullName evidence="4">Major facilitator superfamily (MFS) profile domain-containing protein</fullName>
    </recommendedName>
</protein>
<evidence type="ECO:0000313" key="3">
    <source>
        <dbReference type="Proteomes" id="UP000230973"/>
    </source>
</evidence>
<feature type="transmembrane region" description="Helical" evidence="1">
    <location>
        <begin position="12"/>
        <end position="33"/>
    </location>
</feature>
<organism evidence="2 3">
    <name type="scientific">Candidatus Uhrbacteria bacterium CG_4_10_14_0_8_um_filter_58_22</name>
    <dbReference type="NCBI Taxonomy" id="1975029"/>
    <lineage>
        <taxon>Bacteria</taxon>
        <taxon>Candidatus Uhriibacteriota</taxon>
    </lineage>
</organism>
<evidence type="ECO:0000313" key="2">
    <source>
        <dbReference type="EMBL" id="PIY62118.1"/>
    </source>
</evidence>
<sequence length="169" mass="18604">MVFLVGFLLWRVYQPILSGHGFTVIVIGLYYAVSRGMMFFLNRRAGVIVSLFGTARAIRWTAIIGTSLIGLVLCLNLAWVALVALCLAEAMIGLRESLFSRAIQKRIDSQCRATTVSNLNCLKCVVDIPVALLASWLAGLSVNYVLMEAVALGIFALVVFPMRQQDFDD</sequence>
<accession>A0A2M7QA38</accession>
<feature type="transmembrane region" description="Helical" evidence="1">
    <location>
        <begin position="144"/>
        <end position="162"/>
    </location>
</feature>
<proteinExistence type="predicted"/>
<dbReference type="InterPro" id="IPR036259">
    <property type="entry name" value="MFS_trans_sf"/>
</dbReference>
<name>A0A2M7QA38_9BACT</name>
<dbReference type="SUPFAM" id="SSF103473">
    <property type="entry name" value="MFS general substrate transporter"/>
    <property type="match status" value="1"/>
</dbReference>
<evidence type="ECO:0008006" key="4">
    <source>
        <dbReference type="Google" id="ProtNLM"/>
    </source>
</evidence>
<reference evidence="3" key="1">
    <citation type="submission" date="2017-09" db="EMBL/GenBank/DDBJ databases">
        <title>Depth-based differentiation of microbial function through sediment-hosted aquifers and enrichment of novel symbionts in the deep terrestrial subsurface.</title>
        <authorList>
            <person name="Probst A.J."/>
            <person name="Ladd B."/>
            <person name="Jarett J.K."/>
            <person name="Geller-Mcgrath D.E."/>
            <person name="Sieber C.M.K."/>
            <person name="Emerson J.B."/>
            <person name="Anantharaman K."/>
            <person name="Thomas B.C."/>
            <person name="Malmstrom R."/>
            <person name="Stieglmeier M."/>
            <person name="Klingl A."/>
            <person name="Woyke T."/>
            <person name="Ryan C.M."/>
            <person name="Banfield J.F."/>
        </authorList>
    </citation>
    <scope>NUCLEOTIDE SEQUENCE [LARGE SCALE GENOMIC DNA]</scope>
</reference>
<comment type="caution">
    <text evidence="2">The sequence shown here is derived from an EMBL/GenBank/DDBJ whole genome shotgun (WGS) entry which is preliminary data.</text>
</comment>
<gene>
    <name evidence="2" type="ORF">COY93_03815</name>
</gene>
<keyword evidence="1" id="KW-0472">Membrane</keyword>
<dbReference type="AlphaFoldDB" id="A0A2M7QA38"/>
<dbReference type="Proteomes" id="UP000230973">
    <property type="component" value="Unassembled WGS sequence"/>
</dbReference>
<dbReference type="EMBL" id="PFLC01000052">
    <property type="protein sequence ID" value="PIY62118.1"/>
    <property type="molecule type" value="Genomic_DNA"/>
</dbReference>
<feature type="transmembrane region" description="Helical" evidence="1">
    <location>
        <begin position="68"/>
        <end position="94"/>
    </location>
</feature>